<comment type="similarity">
    <text evidence="1 3">Belongs to the ATG13 family. Fungi subfamily.</text>
</comment>
<dbReference type="EMBL" id="CAJVPL010000489">
    <property type="protein sequence ID" value="CAG8502720.1"/>
    <property type="molecule type" value="Genomic_DNA"/>
</dbReference>
<feature type="compositionally biased region" description="Low complexity" evidence="4">
    <location>
        <begin position="725"/>
        <end position="742"/>
    </location>
</feature>
<evidence type="ECO:0000313" key="6">
    <source>
        <dbReference type="EMBL" id="CAG8502720.1"/>
    </source>
</evidence>
<dbReference type="GO" id="GO:0000407">
    <property type="term" value="C:phagophore assembly site"/>
    <property type="evidence" value="ECO:0007669"/>
    <property type="project" value="TreeGrafter"/>
</dbReference>
<feature type="compositionally biased region" description="Basic and acidic residues" evidence="4">
    <location>
        <begin position="371"/>
        <end position="389"/>
    </location>
</feature>
<feature type="region of interest" description="Disordered" evidence="4">
    <location>
        <begin position="1"/>
        <end position="65"/>
    </location>
</feature>
<feature type="region of interest" description="Disordered" evidence="4">
    <location>
        <begin position="617"/>
        <end position="637"/>
    </location>
</feature>
<protein>
    <recommendedName>
        <fullName evidence="3">Autophagy-related protein 13</fullName>
    </recommendedName>
</protein>
<evidence type="ECO:0000256" key="4">
    <source>
        <dbReference type="SAM" id="MobiDB-lite"/>
    </source>
</evidence>
<dbReference type="AlphaFoldDB" id="A0A9N9F1D7"/>
<feature type="region of interest" description="Disordered" evidence="4">
    <location>
        <begin position="760"/>
        <end position="810"/>
    </location>
</feature>
<dbReference type="GO" id="GO:0034727">
    <property type="term" value="P:piecemeal microautophagy of the nucleus"/>
    <property type="evidence" value="ECO:0007669"/>
    <property type="project" value="TreeGrafter"/>
</dbReference>
<comment type="caution">
    <text evidence="6">The sequence shown here is derived from an EMBL/GenBank/DDBJ whole genome shotgun (WGS) entry which is preliminary data.</text>
</comment>
<organism evidence="6 7">
    <name type="scientific">Ambispora gerdemannii</name>
    <dbReference type="NCBI Taxonomy" id="144530"/>
    <lineage>
        <taxon>Eukaryota</taxon>
        <taxon>Fungi</taxon>
        <taxon>Fungi incertae sedis</taxon>
        <taxon>Mucoromycota</taxon>
        <taxon>Glomeromycotina</taxon>
        <taxon>Glomeromycetes</taxon>
        <taxon>Archaeosporales</taxon>
        <taxon>Ambisporaceae</taxon>
        <taxon>Ambispora</taxon>
    </lineage>
</organism>
<feature type="compositionally biased region" description="Low complexity" evidence="4">
    <location>
        <begin position="28"/>
        <end position="43"/>
    </location>
</feature>
<feature type="region of interest" description="Disordered" evidence="4">
    <location>
        <begin position="370"/>
        <end position="480"/>
    </location>
</feature>
<evidence type="ECO:0000256" key="2">
    <source>
        <dbReference type="ARBA" id="ARBA00023006"/>
    </source>
</evidence>
<dbReference type="GO" id="GO:0005829">
    <property type="term" value="C:cytosol"/>
    <property type="evidence" value="ECO:0007669"/>
    <property type="project" value="TreeGrafter"/>
</dbReference>
<dbReference type="Gene3D" id="3.30.900.10">
    <property type="entry name" value="HORMA domain"/>
    <property type="match status" value="1"/>
</dbReference>
<feature type="compositionally biased region" description="Low complexity" evidence="4">
    <location>
        <begin position="789"/>
        <end position="800"/>
    </location>
</feature>
<dbReference type="Proteomes" id="UP000789831">
    <property type="component" value="Unassembled WGS sequence"/>
</dbReference>
<feature type="domain" description="Autophagy-related protein 13 N-terminal" evidence="5">
    <location>
        <begin position="90"/>
        <end position="341"/>
    </location>
</feature>
<dbReference type="InterPro" id="IPR040182">
    <property type="entry name" value="ATG13"/>
</dbReference>
<dbReference type="OrthoDB" id="70161at2759"/>
<feature type="compositionally biased region" description="Low complexity" evidence="4">
    <location>
        <begin position="921"/>
        <end position="938"/>
    </location>
</feature>
<keyword evidence="2 3" id="KW-0072">Autophagy</keyword>
<reference evidence="6" key="1">
    <citation type="submission" date="2021-06" db="EMBL/GenBank/DDBJ databases">
        <authorList>
            <person name="Kallberg Y."/>
            <person name="Tangrot J."/>
            <person name="Rosling A."/>
        </authorList>
    </citation>
    <scope>NUCLEOTIDE SEQUENCE</scope>
    <source>
        <strain evidence="6">MT106</strain>
    </source>
</reference>
<dbReference type="GO" id="GO:0000423">
    <property type="term" value="P:mitophagy"/>
    <property type="evidence" value="ECO:0007669"/>
    <property type="project" value="TreeGrafter"/>
</dbReference>
<gene>
    <name evidence="6" type="ORF">AGERDE_LOCUS4330</name>
</gene>
<evidence type="ECO:0000259" key="5">
    <source>
        <dbReference type="Pfam" id="PF10033"/>
    </source>
</evidence>
<feature type="compositionally biased region" description="Basic and acidic residues" evidence="4">
    <location>
        <begin position="953"/>
        <end position="968"/>
    </location>
</feature>
<dbReference type="PANTHER" id="PTHR13430">
    <property type="match status" value="1"/>
</dbReference>
<dbReference type="GO" id="GO:0034497">
    <property type="term" value="P:protein localization to phagophore assembly site"/>
    <property type="evidence" value="ECO:0007669"/>
    <property type="project" value="TreeGrafter"/>
</dbReference>
<keyword evidence="7" id="KW-1185">Reference proteome</keyword>
<name>A0A9N9F1D7_9GLOM</name>
<dbReference type="InterPro" id="IPR036570">
    <property type="entry name" value="HORMA_dom_sf"/>
</dbReference>
<evidence type="ECO:0000313" key="7">
    <source>
        <dbReference type="Proteomes" id="UP000789831"/>
    </source>
</evidence>
<feature type="compositionally biased region" description="Polar residues" evidence="4">
    <location>
        <begin position="44"/>
        <end position="55"/>
    </location>
</feature>
<dbReference type="PANTHER" id="PTHR13430:SF4">
    <property type="entry name" value="AUTOPHAGY-RELATED PROTEIN 13"/>
    <property type="match status" value="1"/>
</dbReference>
<feature type="compositionally biased region" description="Polar residues" evidence="4">
    <location>
        <begin position="1"/>
        <end position="12"/>
    </location>
</feature>
<dbReference type="InterPro" id="IPR018731">
    <property type="entry name" value="Atg13_N"/>
</dbReference>
<evidence type="ECO:0000256" key="3">
    <source>
        <dbReference type="RuleBase" id="RU361214"/>
    </source>
</evidence>
<feature type="compositionally biased region" description="Polar residues" evidence="4">
    <location>
        <begin position="392"/>
        <end position="449"/>
    </location>
</feature>
<proteinExistence type="inferred from homology"/>
<evidence type="ECO:0000256" key="1">
    <source>
        <dbReference type="ARBA" id="ARBA00005246"/>
    </source>
</evidence>
<dbReference type="Pfam" id="PF10033">
    <property type="entry name" value="ATG13"/>
    <property type="match status" value="1"/>
</dbReference>
<feature type="region of interest" description="Disordered" evidence="4">
    <location>
        <begin position="908"/>
        <end position="968"/>
    </location>
</feature>
<feature type="compositionally biased region" description="Low complexity" evidence="4">
    <location>
        <begin position="453"/>
        <end position="464"/>
    </location>
</feature>
<feature type="region of interest" description="Disordered" evidence="4">
    <location>
        <begin position="718"/>
        <end position="744"/>
    </location>
</feature>
<sequence length="968" mass="105977">MYTHTTPSSSPAHFSVTPPKQQPPPPFAQQQRQPQPAASSSSPYYVQNLNPTIDQPQVPLPPLPPLNPIPIPNTTRTVKSTKAEKADQLVQNFYSKVAQIVTQSRLIQYDSLTSFNKGASPSRHANTLTTKKVNKWFNLELDDSNIYKEDIKFWHQAVTTSATPPPPMIIEFFLDTRELAQNQILILTDENLRRHKVDLQNLSRLSGNNNHKNGKTARSSATTTKNIMLESWQLTLSNSTLEFPPEVPITYKKSIAFFRSLYNFVRLLPAYRLFKRLRRMKLKVGHRIIVPTGNINADIGLDVPIINGETTKTARSYTFDPIDTPIGTFTLSVGFRSNCEFHIDDDSEAILSSRFIDMDENYFTPTMARYYQEEERQRQSEREGSDGRRKNSPSNNYQQIGISPNVRSSSTSPQIANNNNNVQLLSGTPPTRSRVPSISQNENDLSNQVAIFPRSSSSSSSSISSHHRRHPSTVDQDRNINILSMSQLSYRSARDTLQPPPSPVMSNRPNVTLVSPFKSPSLSSSPTYLLTDNYPSSIYSDRASSSPLHRSPSSISLQRYAYASSPTSARSLPIGSGNMLSSSLKSNFSSGSPSTSTFPKKFSTSFVSREKDWNIGGRRASKGSSLTNRSDDTASDRGSYNSSFFAFIDNDVGDFVRMVDAREPLKLYGRSPAKSDDPGSPGQKIPGSVYKSKLALTKYQQLKDFSILAEPLANSHQNLGPPDISGSLASSVSSNSTTASVARQQNVASRVCENVKSEDLIEPQGPKPMTIPQRGMSSESRANYRTRRSSSLTSVGSGSRIPAGMVMQPDGAYSSYPEDIGELRRQEDLSPESGESMLKRAGIGDVQGSGSTGSLNIGALTAISGRGALIERNTRRDSGGSIGSGGLIRLKKTASVDDDELFFAMSEITTDDRSSSGVGRGHSPSPSIGSGVSGSVEGRNNKSGGLGLGVVGLEREQHQQQQERQESL</sequence>
<accession>A0A9N9F1D7</accession>
<dbReference type="GO" id="GO:1990316">
    <property type="term" value="C:Atg1/ULK1 kinase complex"/>
    <property type="evidence" value="ECO:0007669"/>
    <property type="project" value="InterPro"/>
</dbReference>